<feature type="transmembrane region" description="Helical" evidence="1">
    <location>
        <begin position="60"/>
        <end position="81"/>
    </location>
</feature>
<dbReference type="AlphaFoldDB" id="A0A7X9FT29"/>
<keyword evidence="1" id="KW-1133">Transmembrane helix</keyword>
<accession>A0A7X9FT29</accession>
<evidence type="ECO:0000313" key="3">
    <source>
        <dbReference type="Proteomes" id="UP000524246"/>
    </source>
</evidence>
<dbReference type="Proteomes" id="UP000524246">
    <property type="component" value="Unassembled WGS sequence"/>
</dbReference>
<evidence type="ECO:0000256" key="1">
    <source>
        <dbReference type="SAM" id="Phobius"/>
    </source>
</evidence>
<evidence type="ECO:0000313" key="2">
    <source>
        <dbReference type="EMBL" id="NMC63667.1"/>
    </source>
</evidence>
<feature type="transmembrane region" description="Helical" evidence="1">
    <location>
        <begin position="143"/>
        <end position="163"/>
    </location>
</feature>
<protein>
    <submittedName>
        <fullName evidence="2">Uncharacterized protein</fullName>
    </submittedName>
</protein>
<keyword evidence="1" id="KW-0812">Transmembrane</keyword>
<organism evidence="2 3">
    <name type="scientific">SAR324 cluster bacterium</name>
    <dbReference type="NCBI Taxonomy" id="2024889"/>
    <lineage>
        <taxon>Bacteria</taxon>
        <taxon>Deltaproteobacteria</taxon>
        <taxon>SAR324 cluster</taxon>
    </lineage>
</organism>
<dbReference type="EMBL" id="JAAZON010000501">
    <property type="protein sequence ID" value="NMC63667.1"/>
    <property type="molecule type" value="Genomic_DNA"/>
</dbReference>
<comment type="caution">
    <text evidence="2">The sequence shown here is derived from an EMBL/GenBank/DDBJ whole genome shotgun (WGS) entry which is preliminary data.</text>
</comment>
<proteinExistence type="predicted"/>
<name>A0A7X9FT29_9DELT</name>
<feature type="transmembrane region" description="Helical" evidence="1">
    <location>
        <begin position="14"/>
        <end position="31"/>
    </location>
</feature>
<sequence length="164" mass="18363">MAANTENSVSGDDIYQGLSLLLAAIMGVIFYYGGQLRCASLLLLPIFLIVRYRITLRLSYLLFVLISLYPIFIGLIQVAYLRDGRQGIDFGIFSQLIYQVAKNNSFTTSLIGTDWNNFFTHHLSPYLFIFGLISKIGVPAENLLIGAHVISITVLVVGIFRLFF</sequence>
<gene>
    <name evidence="2" type="ORF">GYA55_10945</name>
</gene>
<reference evidence="2 3" key="1">
    <citation type="journal article" date="2020" name="Biotechnol. Biofuels">
        <title>New insights from the biogas microbiome by comprehensive genome-resolved metagenomics of nearly 1600 species originating from multiple anaerobic digesters.</title>
        <authorList>
            <person name="Campanaro S."/>
            <person name="Treu L."/>
            <person name="Rodriguez-R L.M."/>
            <person name="Kovalovszki A."/>
            <person name="Ziels R.M."/>
            <person name="Maus I."/>
            <person name="Zhu X."/>
            <person name="Kougias P.G."/>
            <person name="Basile A."/>
            <person name="Luo G."/>
            <person name="Schluter A."/>
            <person name="Konstantinidis K.T."/>
            <person name="Angelidaki I."/>
        </authorList>
    </citation>
    <scope>NUCLEOTIDE SEQUENCE [LARGE SCALE GENOMIC DNA]</scope>
    <source>
        <strain evidence="2">AS27yjCOA_65</strain>
    </source>
</reference>
<keyword evidence="1" id="KW-0472">Membrane</keyword>